<dbReference type="EMBL" id="VSSQ01051724">
    <property type="protein sequence ID" value="MPN05812.1"/>
    <property type="molecule type" value="Genomic_DNA"/>
</dbReference>
<accession>A0A645EX55</accession>
<gene>
    <name evidence="1" type="ORF">SDC9_153065</name>
</gene>
<name>A0A645EX55_9ZZZZ</name>
<dbReference type="AlphaFoldDB" id="A0A645EX55"/>
<organism evidence="1">
    <name type="scientific">bioreactor metagenome</name>
    <dbReference type="NCBI Taxonomy" id="1076179"/>
    <lineage>
        <taxon>unclassified sequences</taxon>
        <taxon>metagenomes</taxon>
        <taxon>ecological metagenomes</taxon>
    </lineage>
</organism>
<protein>
    <submittedName>
        <fullName evidence="1">Uncharacterized protein</fullName>
    </submittedName>
</protein>
<evidence type="ECO:0000313" key="1">
    <source>
        <dbReference type="EMBL" id="MPN05812.1"/>
    </source>
</evidence>
<proteinExistence type="predicted"/>
<sequence length="232" mass="23740">MVKVTSNSTGTLSLSAVSAGSTGKLNVTAGTVGALKLAPKVWIYDRTGKTGTAVEEELDDLTVSAVASGSVGYVRTNQAGQADLLVLEDVTGDCYTYGYLKSGTQSGGSGSLSYTNKTASVENRTGTHGPYVTGISVVTGQAGGIAVSNGQVTAAVTLTAAGDVSRSDFDGEDTVVADGYTIPISHDVQVYNETTDTWTTLSAAKAFSSTFTVYYDKTPTTGGKVRLIVAES</sequence>
<reference evidence="1" key="1">
    <citation type="submission" date="2019-08" db="EMBL/GenBank/DDBJ databases">
        <authorList>
            <person name="Kucharzyk K."/>
            <person name="Murdoch R.W."/>
            <person name="Higgins S."/>
            <person name="Loffler F."/>
        </authorList>
    </citation>
    <scope>NUCLEOTIDE SEQUENCE</scope>
</reference>
<comment type="caution">
    <text evidence="1">The sequence shown here is derived from an EMBL/GenBank/DDBJ whole genome shotgun (WGS) entry which is preliminary data.</text>
</comment>